<dbReference type="InterPro" id="IPR027417">
    <property type="entry name" value="P-loop_NTPase"/>
</dbReference>
<dbReference type="EMBL" id="JAVREH010000087">
    <property type="protein sequence ID" value="MDT0264316.1"/>
    <property type="molecule type" value="Genomic_DNA"/>
</dbReference>
<proteinExistence type="predicted"/>
<sequence>MGASVSIIGSDEQVEYRLTGHTGCGHDHQLDYRLDAPERPMRWIGEGVAALGLEAGRALDAGSYEQARAMMRGVHPVSGEQLLEAKTEIAPAGKLAAVPLYDAVVKAAAERGVEPVQLFPSGRQLAEWGRLERGVARLGEGYRIAVKRVAGVLDAAALNPDVVYGGDVFDAAAAHAEDRVVVGNRGYDVTVTLPKSFSVLWAFADEQSTTELEDVLERAALDTLGLADESAGAALRGHHGDGASAQRKQGQGLSGWMVVHRTARPTVDGRAGDPHLHAHLNIANMIQTSDGKWSTIGAGGRDLFNHVAVYGEFMTARARALTEQLGLRWARDAVSGQWEVIGISRELVSTFSKRGMDVTAMLDKLGISQPSVAQRRVANAMTRESKGDTAARPDVVLREQWRAEAGQEGQSVTGLVHTARAAASATALPAVLDVQAVAARLVAGARPELTATDQSFTRRAVLAAVAAEHPAGVQDTAELNALAEQILHHTGTVRLPDATSTATQSNADRYTTSELIETEADVCARTAGGLNAGRGIVDRDLAAAAAAGVETTGGFGFSAEQQAVFDRLTGAGHAVEAVIGVAGSGKTTLMNATRQAWEASGLVVAGVATAAVAAENLRAEAGIAASTVTQLLHDQGSDGEVDFATAHLTAAERLASAGVGVLVIDEAGMLGTREFRSILRGAELAGVKVVAIGDPKQLASPSPAGFLPAVHGLIDGLTLAENRRQRSPLDRVAVALWRDADFAAALRTWQQAGDVVATPDRVSALAGAVAHWRSLAAGYTEKYQRVAENLLLASSNSDVAELNQAARIIARSGGELTGTDVTFRLAGGGVVAFAVGDVVMTRTNDYRAWKGEGEADVLNGRRGYVESIDKKAKTITISWRDSTQEVRTAVLTADYIAAGGLEHGYAMTVHKAQGQTADHVAVLGDGLAARAGYTGLTRHRNSMRLFLPGDRMLPANQFNAEDLAAMSPTELTDRAVSALVDKARAEDLAGLVSHELIDPDGAVVTTDRPLPAETAAALQRIAGLTAPARTTRPEPEREAESAPQPGPKPAVAEPAEPVDHDTASVGGPPATTPAELQEPQLLAALTAAQEFYQSQTPGSWVPDYLAARALPDLAAGYAPAGWSTLTDHLRAAGIHDETLLAAGVATTSSRGNLIDVYRDRLVLPITTSDGQVVSFTARAHPDTSDPRTSKYINGPTTAVYRKAELPYGLNPDTVGKLQAGADLAIVEGPFDAEAVNQAAAEHSVDLVAIATASTALTAGHLDTVDQLAPLAERDVIAGFDQDSAGRAAAVKAHRLLDARPHVNAHALDLPGGTDPAQLLAEQGSAAVAAALAERRPLLDVTVDQVVAQHTSASTDNTRRSDQLAALAAVLPVAVSRPDGTHRPIEHVARQADRLAQALTELHRSTVLNATVTAAAGEEWLDRFDDNSYADGTAAALYLGLAEDRLPVLRTATPAPAPAEETPAPLAKVDRRTTLDRLNRIRSTQKSSRAPAGADPEPRATRADRHRPPKPIAPEPTGRNQPNRDVPPPVDRNRDDRNRRRDDPGLGR</sequence>
<reference evidence="4" key="1">
    <citation type="submission" date="2023-07" db="EMBL/GenBank/DDBJ databases">
        <title>30 novel species of actinomycetes from the DSMZ collection.</title>
        <authorList>
            <person name="Nouioui I."/>
        </authorList>
    </citation>
    <scope>NUCLEOTIDE SEQUENCE [LARGE SCALE GENOMIC DNA]</scope>
    <source>
        <strain evidence="4">DSM 44399</strain>
    </source>
</reference>
<name>A0ABU2JH41_9ACTN</name>
<dbReference type="InterPro" id="IPR037068">
    <property type="entry name" value="DNA_primase_core_N_sf"/>
</dbReference>
<comment type="caution">
    <text evidence="3">The sequence shown here is derived from an EMBL/GenBank/DDBJ whole genome shotgun (WGS) entry which is preliminary data.</text>
</comment>
<dbReference type="InterPro" id="IPR014862">
    <property type="entry name" value="TrwC"/>
</dbReference>
<dbReference type="RefSeq" id="WP_311425455.1">
    <property type="nucleotide sequence ID" value="NZ_JAVREH010000087.1"/>
</dbReference>
<organism evidence="3 4">
    <name type="scientific">Jatrophihabitans lederbergiae</name>
    <dbReference type="NCBI Taxonomy" id="3075547"/>
    <lineage>
        <taxon>Bacteria</taxon>
        <taxon>Bacillati</taxon>
        <taxon>Actinomycetota</taxon>
        <taxon>Actinomycetes</taxon>
        <taxon>Jatrophihabitantales</taxon>
        <taxon>Jatrophihabitantaceae</taxon>
        <taxon>Jatrophihabitans</taxon>
    </lineage>
</organism>
<dbReference type="PROSITE" id="PS50880">
    <property type="entry name" value="TOPRIM"/>
    <property type="match status" value="1"/>
</dbReference>
<dbReference type="InterPro" id="IPR050219">
    <property type="entry name" value="DnaG_primase"/>
</dbReference>
<dbReference type="InterPro" id="IPR006171">
    <property type="entry name" value="TOPRIM_dom"/>
</dbReference>
<dbReference type="Pfam" id="PF13155">
    <property type="entry name" value="Toprim_2"/>
    <property type="match status" value="1"/>
</dbReference>
<protein>
    <submittedName>
        <fullName evidence="3">MobF family relaxase</fullName>
    </submittedName>
</protein>
<dbReference type="Gene3D" id="2.30.30.940">
    <property type="match status" value="1"/>
</dbReference>
<dbReference type="PANTHER" id="PTHR30313:SF2">
    <property type="entry name" value="DNA PRIMASE"/>
    <property type="match status" value="1"/>
</dbReference>
<feature type="compositionally biased region" description="Basic and acidic residues" evidence="1">
    <location>
        <begin position="1031"/>
        <end position="1040"/>
    </location>
</feature>
<dbReference type="Pfam" id="PF08275">
    <property type="entry name" value="DNAG_N"/>
    <property type="match status" value="1"/>
</dbReference>
<feature type="region of interest" description="Disordered" evidence="1">
    <location>
        <begin position="1453"/>
        <end position="1547"/>
    </location>
</feature>
<evidence type="ECO:0000313" key="4">
    <source>
        <dbReference type="Proteomes" id="UP001183176"/>
    </source>
</evidence>
<dbReference type="NCBIfam" id="NF041492">
    <property type="entry name" value="MobF"/>
    <property type="match status" value="1"/>
</dbReference>
<dbReference type="Gene3D" id="3.90.980.10">
    <property type="entry name" value="DNA primase, catalytic core, N-terminal domain"/>
    <property type="match status" value="1"/>
</dbReference>
<dbReference type="Pfam" id="PF13604">
    <property type="entry name" value="AAA_30"/>
    <property type="match status" value="1"/>
</dbReference>
<feature type="compositionally biased region" description="Basic and acidic residues" evidence="1">
    <location>
        <begin position="1530"/>
        <end position="1547"/>
    </location>
</feature>
<dbReference type="CDD" id="cd18809">
    <property type="entry name" value="SF1_C_RecD"/>
    <property type="match status" value="1"/>
</dbReference>
<evidence type="ECO:0000256" key="1">
    <source>
        <dbReference type="SAM" id="MobiDB-lite"/>
    </source>
</evidence>
<dbReference type="InterPro" id="IPR013264">
    <property type="entry name" value="DNAG_N"/>
</dbReference>
<feature type="compositionally biased region" description="Low complexity" evidence="1">
    <location>
        <begin position="1453"/>
        <end position="1464"/>
    </location>
</feature>
<feature type="domain" description="Toprim" evidence="2">
    <location>
        <begin position="1221"/>
        <end position="1310"/>
    </location>
</feature>
<dbReference type="Gene3D" id="3.40.50.300">
    <property type="entry name" value="P-loop containing nucleotide triphosphate hydrolases"/>
    <property type="match status" value="2"/>
</dbReference>
<dbReference type="Pfam" id="PF08751">
    <property type="entry name" value="TrwC"/>
    <property type="match status" value="1"/>
</dbReference>
<dbReference type="Proteomes" id="UP001183176">
    <property type="component" value="Unassembled WGS sequence"/>
</dbReference>
<feature type="region of interest" description="Disordered" evidence="1">
    <location>
        <begin position="1024"/>
        <end position="1074"/>
    </location>
</feature>
<accession>A0ABU2JH41</accession>
<keyword evidence="4" id="KW-1185">Reference proteome</keyword>
<gene>
    <name evidence="3" type="primary">mobF</name>
    <name evidence="3" type="ORF">RM423_23410</name>
</gene>
<dbReference type="SUPFAM" id="SSF56731">
    <property type="entry name" value="DNA primase core"/>
    <property type="match status" value="1"/>
</dbReference>
<dbReference type="SUPFAM" id="SSF55464">
    <property type="entry name" value="Origin of replication-binding domain, RBD-like"/>
    <property type="match status" value="1"/>
</dbReference>
<dbReference type="SUPFAM" id="SSF52540">
    <property type="entry name" value="P-loop containing nucleoside triphosphate hydrolases"/>
    <property type="match status" value="2"/>
</dbReference>
<dbReference type="PANTHER" id="PTHR30313">
    <property type="entry name" value="DNA PRIMASE"/>
    <property type="match status" value="1"/>
</dbReference>
<evidence type="ECO:0000259" key="2">
    <source>
        <dbReference type="PROSITE" id="PS50880"/>
    </source>
</evidence>
<dbReference type="Gene3D" id="3.40.1360.10">
    <property type="match status" value="1"/>
</dbReference>
<feature type="compositionally biased region" description="Basic and acidic residues" evidence="1">
    <location>
        <begin position="1467"/>
        <end position="1478"/>
    </location>
</feature>
<evidence type="ECO:0000313" key="3">
    <source>
        <dbReference type="EMBL" id="MDT0264316.1"/>
    </source>
</evidence>